<evidence type="ECO:0000256" key="12">
    <source>
        <dbReference type="ARBA" id="ARBA00049546"/>
    </source>
</evidence>
<evidence type="ECO:0000256" key="1">
    <source>
        <dbReference type="ARBA" id="ARBA00001946"/>
    </source>
</evidence>
<dbReference type="GO" id="GO:0046872">
    <property type="term" value="F:metal ion binding"/>
    <property type="evidence" value="ECO:0007669"/>
    <property type="project" value="UniProtKB-KW"/>
</dbReference>
<proteinExistence type="inferred from homology"/>
<sequence>MTLELRFGADDVRVLEEETAYDGYFSIRKLTLQYRAFEGGWMEPQVREVFERGDAVGVLPYHVDSDSLVLIEQFRPGAMRGDNNPWMLELIAGIVEPGESDADVAHREAMEEAGCTLGELQPIATVLPSAGACSEQVQLYCGRLDGPVVPGVHGVAEEGENILVHAVPVAEAFEMLAQNRIPNGHTLIALLWLQNNIHTLRERWG</sequence>
<dbReference type="GO" id="GO:0047631">
    <property type="term" value="F:ADP-ribose diphosphatase activity"/>
    <property type="evidence" value="ECO:0007669"/>
    <property type="project" value="UniProtKB-EC"/>
</dbReference>
<evidence type="ECO:0000256" key="8">
    <source>
        <dbReference type="ARBA" id="ARBA00025164"/>
    </source>
</evidence>
<dbReference type="SUPFAM" id="SSF55811">
    <property type="entry name" value="Nudix"/>
    <property type="match status" value="1"/>
</dbReference>
<evidence type="ECO:0000256" key="3">
    <source>
        <dbReference type="ARBA" id="ARBA00012453"/>
    </source>
</evidence>
<dbReference type="Pfam" id="PF00293">
    <property type="entry name" value="NUDIX"/>
    <property type="match status" value="1"/>
</dbReference>
<evidence type="ECO:0000256" key="9">
    <source>
        <dbReference type="ARBA" id="ARBA00030162"/>
    </source>
</evidence>
<protein>
    <recommendedName>
        <fullName evidence="4">ADP-ribose pyrophosphatase</fullName>
        <ecNumber evidence="3">3.6.1.13</ecNumber>
    </recommendedName>
    <alternativeName>
        <fullName evidence="9">ADP-ribose diphosphatase</fullName>
    </alternativeName>
    <alternativeName>
        <fullName evidence="11">ADP-ribose phosphohydrolase</fullName>
    </alternativeName>
    <alternativeName>
        <fullName evidence="10">Adenosine diphosphoribose pyrophosphatase</fullName>
    </alternativeName>
</protein>
<comment type="cofactor">
    <cofactor evidence="1 13">
        <name>Mg(2+)</name>
        <dbReference type="ChEBI" id="CHEBI:18420"/>
    </cofactor>
</comment>
<evidence type="ECO:0000256" key="5">
    <source>
        <dbReference type="ARBA" id="ARBA00022723"/>
    </source>
</evidence>
<evidence type="ECO:0000256" key="13">
    <source>
        <dbReference type="PIRSR" id="PIRSR604385-2"/>
    </source>
</evidence>
<dbReference type="Gene3D" id="3.90.79.10">
    <property type="entry name" value="Nucleoside Triphosphate Pyrophosphohydrolase"/>
    <property type="match status" value="1"/>
</dbReference>
<feature type="binding site" evidence="13">
    <location>
        <position position="108"/>
    </location>
    <ligand>
        <name>Mg(2+)</name>
        <dbReference type="ChEBI" id="CHEBI:18420"/>
        <label>1</label>
    </ligand>
</feature>
<evidence type="ECO:0000313" key="15">
    <source>
        <dbReference type="EMBL" id="TDG12380.1"/>
    </source>
</evidence>
<feature type="binding site" evidence="13">
    <location>
        <position position="160"/>
    </location>
    <ligand>
        <name>Mg(2+)</name>
        <dbReference type="ChEBI" id="CHEBI:18420"/>
        <label>1</label>
    </ligand>
</feature>
<dbReference type="PROSITE" id="PS00893">
    <property type="entry name" value="NUDIX_BOX"/>
    <property type="match status" value="1"/>
</dbReference>
<dbReference type="PANTHER" id="PTHR11839:SF5">
    <property type="entry name" value="ADP-RIBOSE PYROPHOSPHATASE"/>
    <property type="match status" value="1"/>
</dbReference>
<organism evidence="15 16">
    <name type="scientific">Seongchinamella unica</name>
    <dbReference type="NCBI Taxonomy" id="2547392"/>
    <lineage>
        <taxon>Bacteria</taxon>
        <taxon>Pseudomonadati</taxon>
        <taxon>Pseudomonadota</taxon>
        <taxon>Gammaproteobacteria</taxon>
        <taxon>Cellvibrionales</taxon>
        <taxon>Halieaceae</taxon>
        <taxon>Seongchinamella</taxon>
    </lineage>
</organism>
<reference evidence="15 16" key="1">
    <citation type="submission" date="2019-03" db="EMBL/GenBank/DDBJ databases">
        <title>Seongchinamella monodicae gen. nov., sp. nov., a novel member of the Gammaproteobacteria isolated from a tidal mudflat of beach.</title>
        <authorList>
            <person name="Yang H.G."/>
            <person name="Kang J.W."/>
            <person name="Lee S.D."/>
        </authorList>
    </citation>
    <scope>NUCLEOTIDE SEQUENCE [LARGE SCALE GENOMIC DNA]</scope>
    <source>
        <strain evidence="15 16">GH4-78</strain>
    </source>
</reference>
<keyword evidence="5 13" id="KW-0479">Metal-binding</keyword>
<keyword evidence="6" id="KW-0378">Hydrolase</keyword>
<comment type="function">
    <text evidence="8">Acts on ADP-mannose and ADP-glucose as well as ADP-ribose. Prevents glycogen biosynthesis. The reaction catalyzed by this enzyme is a limiting step of the gluconeogenic process.</text>
</comment>
<dbReference type="InterPro" id="IPR000086">
    <property type="entry name" value="NUDIX_hydrolase_dom"/>
</dbReference>
<dbReference type="GO" id="GO:0005829">
    <property type="term" value="C:cytosol"/>
    <property type="evidence" value="ECO:0007669"/>
    <property type="project" value="TreeGrafter"/>
</dbReference>
<keyword evidence="7 13" id="KW-0460">Magnesium</keyword>
<name>A0A4R5LPF2_9GAMM</name>
<dbReference type="PROSITE" id="PS51462">
    <property type="entry name" value="NUDIX"/>
    <property type="match status" value="1"/>
</dbReference>
<evidence type="ECO:0000256" key="10">
    <source>
        <dbReference type="ARBA" id="ARBA00030308"/>
    </source>
</evidence>
<dbReference type="PANTHER" id="PTHR11839">
    <property type="entry name" value="UDP/ADP-SUGAR PYROPHOSPHATASE"/>
    <property type="match status" value="1"/>
</dbReference>
<feature type="domain" description="Nudix hydrolase" evidence="14">
    <location>
        <begin position="51"/>
        <end position="194"/>
    </location>
</feature>
<dbReference type="OrthoDB" id="5292471at2"/>
<comment type="similarity">
    <text evidence="2">Belongs to the Nudix hydrolase family. NudF subfamily.</text>
</comment>
<dbReference type="EMBL" id="SMSE01000003">
    <property type="protein sequence ID" value="TDG12380.1"/>
    <property type="molecule type" value="Genomic_DNA"/>
</dbReference>
<evidence type="ECO:0000256" key="4">
    <source>
        <dbReference type="ARBA" id="ARBA00013297"/>
    </source>
</evidence>
<evidence type="ECO:0000256" key="11">
    <source>
        <dbReference type="ARBA" id="ARBA00033056"/>
    </source>
</evidence>
<accession>A0A4R5LPF2</accession>
<evidence type="ECO:0000256" key="2">
    <source>
        <dbReference type="ARBA" id="ARBA00007482"/>
    </source>
</evidence>
<feature type="binding site" evidence="13">
    <location>
        <position position="112"/>
    </location>
    <ligand>
        <name>Mg(2+)</name>
        <dbReference type="ChEBI" id="CHEBI:18420"/>
        <label>1</label>
    </ligand>
</feature>
<dbReference type="EC" id="3.6.1.13" evidence="3"/>
<evidence type="ECO:0000256" key="7">
    <source>
        <dbReference type="ARBA" id="ARBA00022842"/>
    </source>
</evidence>
<gene>
    <name evidence="15" type="ORF">E2F43_12230</name>
</gene>
<dbReference type="CDD" id="cd24155">
    <property type="entry name" value="NUDIX_ADPRase"/>
    <property type="match status" value="1"/>
</dbReference>
<comment type="caution">
    <text evidence="15">The sequence shown here is derived from an EMBL/GenBank/DDBJ whole genome shotgun (WGS) entry which is preliminary data.</text>
</comment>
<evidence type="ECO:0000256" key="6">
    <source>
        <dbReference type="ARBA" id="ARBA00022801"/>
    </source>
</evidence>
<dbReference type="InterPro" id="IPR020084">
    <property type="entry name" value="NUDIX_hydrolase_CS"/>
</dbReference>
<dbReference type="AlphaFoldDB" id="A0A4R5LPF2"/>
<feature type="binding site" evidence="13">
    <location>
        <position position="92"/>
    </location>
    <ligand>
        <name>Mg(2+)</name>
        <dbReference type="ChEBI" id="CHEBI:18420"/>
        <label>1</label>
    </ligand>
</feature>
<dbReference type="Proteomes" id="UP000295554">
    <property type="component" value="Unassembled WGS sequence"/>
</dbReference>
<dbReference type="InterPro" id="IPR004385">
    <property type="entry name" value="NDP_pyrophosphatase"/>
</dbReference>
<evidence type="ECO:0000259" key="14">
    <source>
        <dbReference type="PROSITE" id="PS51462"/>
    </source>
</evidence>
<dbReference type="InterPro" id="IPR015797">
    <property type="entry name" value="NUDIX_hydrolase-like_dom_sf"/>
</dbReference>
<dbReference type="GO" id="GO:0006753">
    <property type="term" value="P:nucleoside phosphate metabolic process"/>
    <property type="evidence" value="ECO:0007669"/>
    <property type="project" value="TreeGrafter"/>
</dbReference>
<dbReference type="GO" id="GO:0019144">
    <property type="term" value="F:ADP-sugar diphosphatase activity"/>
    <property type="evidence" value="ECO:0007669"/>
    <property type="project" value="TreeGrafter"/>
</dbReference>
<keyword evidence="16" id="KW-1185">Reference proteome</keyword>
<dbReference type="RefSeq" id="WP_133213115.1">
    <property type="nucleotide sequence ID" value="NZ_SMSE01000003.1"/>
</dbReference>
<comment type="catalytic activity">
    <reaction evidence="12">
        <text>ADP-D-ribose + H2O = D-ribose 5-phosphate + AMP + 2 H(+)</text>
        <dbReference type="Rhea" id="RHEA:10412"/>
        <dbReference type="ChEBI" id="CHEBI:15377"/>
        <dbReference type="ChEBI" id="CHEBI:15378"/>
        <dbReference type="ChEBI" id="CHEBI:57967"/>
        <dbReference type="ChEBI" id="CHEBI:78346"/>
        <dbReference type="ChEBI" id="CHEBI:456215"/>
        <dbReference type="EC" id="3.6.1.13"/>
    </reaction>
</comment>
<dbReference type="GO" id="GO:0019693">
    <property type="term" value="P:ribose phosphate metabolic process"/>
    <property type="evidence" value="ECO:0007669"/>
    <property type="project" value="TreeGrafter"/>
</dbReference>
<dbReference type="NCBIfam" id="TIGR00052">
    <property type="entry name" value="nudix-type nucleoside diphosphatase, YffH/AdpP family"/>
    <property type="match status" value="1"/>
</dbReference>
<evidence type="ECO:0000313" key="16">
    <source>
        <dbReference type="Proteomes" id="UP000295554"/>
    </source>
</evidence>